<proteinExistence type="predicted"/>
<name>A0ABS4REZ5_9BACI</name>
<evidence type="ECO:0000313" key="2">
    <source>
        <dbReference type="EMBL" id="MBP2240930.1"/>
    </source>
</evidence>
<sequence>MVNVLSSEELMNYISKMDSENSVVQFSIPGKGRFTLVLQEEDDQSIKADVKKNPQLELMFKESEEQYKSGLGDTTSDLLKSLSEKDFR</sequence>
<evidence type="ECO:0000256" key="1">
    <source>
        <dbReference type="SAM" id="MobiDB-lite"/>
    </source>
</evidence>
<keyword evidence="3" id="KW-1185">Reference proteome</keyword>
<evidence type="ECO:0000313" key="3">
    <source>
        <dbReference type="Proteomes" id="UP001519293"/>
    </source>
</evidence>
<dbReference type="EMBL" id="JAGIKZ010000006">
    <property type="protein sequence ID" value="MBP2240930.1"/>
    <property type="molecule type" value="Genomic_DNA"/>
</dbReference>
<gene>
    <name evidence="2" type="ORF">J2Z40_001490</name>
</gene>
<reference evidence="2 3" key="1">
    <citation type="submission" date="2021-03" db="EMBL/GenBank/DDBJ databases">
        <title>Genomic Encyclopedia of Type Strains, Phase IV (KMG-IV): sequencing the most valuable type-strain genomes for metagenomic binning, comparative biology and taxonomic classification.</title>
        <authorList>
            <person name="Goeker M."/>
        </authorList>
    </citation>
    <scope>NUCLEOTIDE SEQUENCE [LARGE SCALE GENOMIC DNA]</scope>
    <source>
        <strain evidence="2 3">DSM 26675</strain>
    </source>
</reference>
<comment type="caution">
    <text evidence="2">The sequence shown here is derived from an EMBL/GenBank/DDBJ whole genome shotgun (WGS) entry which is preliminary data.</text>
</comment>
<dbReference type="Proteomes" id="UP001519293">
    <property type="component" value="Unassembled WGS sequence"/>
</dbReference>
<dbReference type="RefSeq" id="WP_066400666.1">
    <property type="nucleotide sequence ID" value="NZ_JAGIKZ010000006.1"/>
</dbReference>
<organism evidence="2 3">
    <name type="scientific">Cytobacillus eiseniae</name>
    <dbReference type="NCBI Taxonomy" id="762947"/>
    <lineage>
        <taxon>Bacteria</taxon>
        <taxon>Bacillati</taxon>
        <taxon>Bacillota</taxon>
        <taxon>Bacilli</taxon>
        <taxon>Bacillales</taxon>
        <taxon>Bacillaceae</taxon>
        <taxon>Cytobacillus</taxon>
    </lineage>
</organism>
<protein>
    <submittedName>
        <fullName evidence="2">Uncharacterized protein</fullName>
    </submittedName>
</protein>
<feature type="region of interest" description="Disordered" evidence="1">
    <location>
        <begin position="67"/>
        <end position="88"/>
    </location>
</feature>
<accession>A0ABS4REZ5</accession>